<gene>
    <name evidence="6" type="ORF">HMPREF0581_1427</name>
</gene>
<dbReference type="Pfam" id="PF08664">
    <property type="entry name" value="YcbB"/>
    <property type="match status" value="1"/>
</dbReference>
<dbReference type="SUPFAM" id="SSF52172">
    <property type="entry name" value="CheY-like"/>
    <property type="match status" value="1"/>
</dbReference>
<keyword evidence="2 4" id="KW-0597">Phosphoprotein</keyword>
<dbReference type="Proteomes" id="UP000022645">
    <property type="component" value="Unassembled WGS sequence"/>
</dbReference>
<evidence type="ECO:0000256" key="4">
    <source>
        <dbReference type="PROSITE-ProRule" id="PRU00169"/>
    </source>
</evidence>
<evidence type="ECO:0000256" key="1">
    <source>
        <dbReference type="ARBA" id="ARBA00018672"/>
    </source>
</evidence>
<organism evidence="6 7">
    <name type="scientific">Mogibacterium timidum ATCC 33093</name>
    <dbReference type="NCBI Taxonomy" id="1401079"/>
    <lineage>
        <taxon>Bacteria</taxon>
        <taxon>Bacillati</taxon>
        <taxon>Bacillota</taxon>
        <taxon>Clostridia</taxon>
        <taxon>Peptostreptococcales</taxon>
        <taxon>Anaerovoracaceae</taxon>
        <taxon>Mogibacterium</taxon>
    </lineage>
</organism>
<evidence type="ECO:0000256" key="3">
    <source>
        <dbReference type="ARBA" id="ARBA00024867"/>
    </source>
</evidence>
<dbReference type="Gene3D" id="3.40.50.2300">
    <property type="match status" value="1"/>
</dbReference>
<feature type="modified residue" description="4-aspartylphosphate" evidence="4">
    <location>
        <position position="53"/>
    </location>
</feature>
<evidence type="ECO:0000313" key="7">
    <source>
        <dbReference type="Proteomes" id="UP000022645"/>
    </source>
</evidence>
<feature type="domain" description="Response regulatory" evidence="5">
    <location>
        <begin position="2"/>
        <end position="118"/>
    </location>
</feature>
<dbReference type="Pfam" id="PF00072">
    <property type="entry name" value="Response_reg"/>
    <property type="match status" value="1"/>
</dbReference>
<dbReference type="PANTHER" id="PTHR44591">
    <property type="entry name" value="STRESS RESPONSE REGULATOR PROTEIN 1"/>
    <property type="match status" value="1"/>
</dbReference>
<evidence type="ECO:0000259" key="5">
    <source>
        <dbReference type="PROSITE" id="PS50110"/>
    </source>
</evidence>
<dbReference type="PROSITE" id="PS50110">
    <property type="entry name" value="RESPONSE_REGULATORY"/>
    <property type="match status" value="1"/>
</dbReference>
<dbReference type="InterPro" id="IPR050595">
    <property type="entry name" value="Bact_response_regulator"/>
</dbReference>
<dbReference type="InterPro" id="IPR001789">
    <property type="entry name" value="Sig_transdc_resp-reg_receiver"/>
</dbReference>
<accession>X8IUJ3</accession>
<comment type="function">
    <text evidence="3">May play the central regulatory role in sporulation. It may be an element of the effector pathway responsible for the activation of sporulation genes in response to nutritional stress. Spo0A may act in concert with spo0H (a sigma factor) to control the expression of some genes that are critical to the sporulation process.</text>
</comment>
<sequence>MDFYILDDDIAVVKTLKHIISDREIGTVAGYNTDVECAIADIREERPEIIMVDFMMKEMDGITFINEVRRFYPEAAFIMISKLSDKSLVNKAYDAGVEFFVSKPVNVLEIERVAKNIIERIKLKKVVDNIQSAFMEVGDTDTHRPSRRDHQPDKKQNWLDMMFSSFGILGEKGTYDIRKIYERMDKCNAGYSKRILSDVADVEGDSDKNVEQRVRRALKKALANVAAAKIEMVEDDSQIYAKYVFDHLSIKMEVNYQEGRAPAGGRVSIAKFRTELWSTGILLKSRDIDICRSEIAHPLYVGLMNARIECTSFKFQIILFSHRMFMRFCEFF</sequence>
<protein>
    <recommendedName>
        <fullName evidence="1">Stage 0 sporulation protein A homolog</fullName>
    </recommendedName>
</protein>
<dbReference type="GO" id="GO:0000160">
    <property type="term" value="P:phosphorelay signal transduction system"/>
    <property type="evidence" value="ECO:0007669"/>
    <property type="project" value="InterPro"/>
</dbReference>
<proteinExistence type="predicted"/>
<dbReference type="AlphaFoldDB" id="X8IUJ3"/>
<comment type="caution">
    <text evidence="6">The sequence shown here is derived from an EMBL/GenBank/DDBJ whole genome shotgun (WGS) entry which is preliminary data.</text>
</comment>
<reference evidence="6 7" key="1">
    <citation type="submission" date="2014-01" db="EMBL/GenBank/DDBJ databases">
        <authorList>
            <person name="Durkin A.S."/>
            <person name="McCorrison J."/>
            <person name="Torralba M."/>
            <person name="Gillis M."/>
            <person name="Haft D.H."/>
            <person name="Methe B."/>
            <person name="Sutton G."/>
            <person name="Nelson K.E."/>
        </authorList>
    </citation>
    <scope>NUCLEOTIDE SEQUENCE [LARGE SCALE GENOMIC DNA]</scope>
    <source>
        <strain evidence="6 7">ATCC 33093</strain>
    </source>
</reference>
<dbReference type="SMART" id="SM00448">
    <property type="entry name" value="REC"/>
    <property type="match status" value="1"/>
</dbReference>
<name>X8IUJ3_9FIRM</name>
<evidence type="ECO:0000256" key="2">
    <source>
        <dbReference type="ARBA" id="ARBA00022553"/>
    </source>
</evidence>
<dbReference type="PANTHER" id="PTHR44591:SF3">
    <property type="entry name" value="RESPONSE REGULATORY DOMAIN-CONTAINING PROTEIN"/>
    <property type="match status" value="1"/>
</dbReference>
<evidence type="ECO:0000313" key="6">
    <source>
        <dbReference type="EMBL" id="EUC52686.1"/>
    </source>
</evidence>
<dbReference type="InterPro" id="IPR013972">
    <property type="entry name" value="YcbB"/>
</dbReference>
<dbReference type="InterPro" id="IPR011006">
    <property type="entry name" value="CheY-like_superfamily"/>
</dbReference>
<dbReference type="EMBL" id="JALU01000015">
    <property type="protein sequence ID" value="EUC52686.1"/>
    <property type="molecule type" value="Genomic_DNA"/>
</dbReference>
<dbReference type="RefSeq" id="WP_036380469.1">
    <property type="nucleotide sequence ID" value="NZ_JALU01000015.1"/>
</dbReference>